<dbReference type="AlphaFoldDB" id="A0ABD4L1M9"/>
<proteinExistence type="predicted"/>
<gene>
    <name evidence="1" type="ORF">I7V36_05335</name>
</gene>
<evidence type="ECO:0000313" key="1">
    <source>
        <dbReference type="EMBL" id="MBH8579515.1"/>
    </source>
</evidence>
<evidence type="ECO:0000313" key="2">
    <source>
        <dbReference type="Proteomes" id="UP000651738"/>
    </source>
</evidence>
<comment type="caution">
    <text evidence="1">The sequence shown here is derived from an EMBL/GenBank/DDBJ whole genome shotgun (WGS) entry which is preliminary data.</text>
</comment>
<dbReference type="RefSeq" id="WP_198057243.1">
    <property type="nucleotide sequence ID" value="NZ_JAEDAF010000003.1"/>
</dbReference>
<dbReference type="EMBL" id="JAEDAF010000003">
    <property type="protein sequence ID" value="MBH8579515.1"/>
    <property type="molecule type" value="Genomic_DNA"/>
</dbReference>
<dbReference type="Proteomes" id="UP000651738">
    <property type="component" value="Unassembled WGS sequence"/>
</dbReference>
<protein>
    <submittedName>
        <fullName evidence="1">Uncharacterized protein</fullName>
    </submittedName>
</protein>
<accession>A0ABD4L1M9</accession>
<name>A0ABD4L1M9_9GAMM</name>
<organism evidence="1 2">
    <name type="scientific">Bisbaumannia pacifica</name>
    <dbReference type="NCBI Taxonomy" id="77098"/>
    <lineage>
        <taxon>Bacteria</taxon>
        <taxon>Pseudomonadati</taxon>
        <taxon>Pseudomonadota</taxon>
        <taxon>Gammaproteobacteria</taxon>
        <taxon>Oceanospirillales</taxon>
        <taxon>Halomonadaceae</taxon>
        <taxon>Bisbaumannia</taxon>
    </lineage>
</organism>
<sequence>MANSGEALFQWDIIEATRAYGWEVGVAGGWEHTEEEINDDKLHFVKGITSRIERNEVVMAKVSHHSEGQVKHGLSRRKLG</sequence>
<reference evidence="1 2" key="1">
    <citation type="submission" date="2020-12" db="EMBL/GenBank/DDBJ databases">
        <title>Draft genome sequence of Halomonas pacifica strain CARE-V15.</title>
        <authorList>
            <person name="Vignesh N."/>
            <person name="Thabitha A."/>
            <person name="Saravanan R."/>
            <person name="Manigandan V."/>
        </authorList>
    </citation>
    <scope>NUCLEOTIDE SEQUENCE [LARGE SCALE GENOMIC DNA]</scope>
    <source>
        <strain evidence="1 2">CARE-V15</strain>
    </source>
</reference>